<protein>
    <submittedName>
        <fullName evidence="1">Uncharacterized protein</fullName>
    </submittedName>
</protein>
<dbReference type="Proteomes" id="UP000601435">
    <property type="component" value="Unassembled WGS sequence"/>
</dbReference>
<gene>
    <name evidence="1" type="ORF">SNEC2469_LOCUS6105</name>
</gene>
<name>A0A812MFG6_9DINO</name>
<evidence type="ECO:0000313" key="2">
    <source>
        <dbReference type="Proteomes" id="UP000601435"/>
    </source>
</evidence>
<dbReference type="OrthoDB" id="407373at2759"/>
<proteinExistence type="predicted"/>
<dbReference type="EMBL" id="CAJNJA010010878">
    <property type="protein sequence ID" value="CAE7263540.1"/>
    <property type="molecule type" value="Genomic_DNA"/>
</dbReference>
<evidence type="ECO:0000313" key="1">
    <source>
        <dbReference type="EMBL" id="CAE7263540.1"/>
    </source>
</evidence>
<accession>A0A812MFG6</accession>
<dbReference type="InterPro" id="IPR036514">
    <property type="entry name" value="SGNH_hydro_sf"/>
</dbReference>
<dbReference type="AlphaFoldDB" id="A0A812MFG6"/>
<sequence>MLAITYLQRFGTNIMQGHWKAEGTSLDQCNCPCGPNECNILQIPSRWNVTTIAELASLVVGFQPDFVVFHPGWEEITSWRQEDVVQLFTEIQEARPSAQMYFKTRLLTSRENPQTFLTTLNSLYADMYQKHRFAERGWHMYDVSNLTANWKVKDMKCSFMWDNFHYDLPSNNAFNKLLLRDLFGVDVQ</sequence>
<comment type="caution">
    <text evidence="1">The sequence shown here is derived from an EMBL/GenBank/DDBJ whole genome shotgun (WGS) entry which is preliminary data.</text>
</comment>
<keyword evidence="2" id="KW-1185">Reference proteome</keyword>
<organism evidence="1 2">
    <name type="scientific">Symbiodinium necroappetens</name>
    <dbReference type="NCBI Taxonomy" id="1628268"/>
    <lineage>
        <taxon>Eukaryota</taxon>
        <taxon>Sar</taxon>
        <taxon>Alveolata</taxon>
        <taxon>Dinophyceae</taxon>
        <taxon>Suessiales</taxon>
        <taxon>Symbiodiniaceae</taxon>
        <taxon>Symbiodinium</taxon>
    </lineage>
</organism>
<reference evidence="1" key="1">
    <citation type="submission" date="2021-02" db="EMBL/GenBank/DDBJ databases">
        <authorList>
            <person name="Dougan E. K."/>
            <person name="Rhodes N."/>
            <person name="Thang M."/>
            <person name="Chan C."/>
        </authorList>
    </citation>
    <scope>NUCLEOTIDE SEQUENCE</scope>
</reference>
<dbReference type="Gene3D" id="3.40.50.1110">
    <property type="entry name" value="SGNH hydrolase"/>
    <property type="match status" value="1"/>
</dbReference>